<dbReference type="RefSeq" id="WP_074890526.1">
    <property type="nucleotide sequence ID" value="NZ_FOXO01000026.1"/>
</dbReference>
<name>A0A1I5WY47_9FIRM</name>
<evidence type="ECO:0000256" key="1">
    <source>
        <dbReference type="SAM" id="Phobius"/>
    </source>
</evidence>
<organism evidence="2 3">
    <name type="scientific">Butyrivibrio proteoclasticus</name>
    <dbReference type="NCBI Taxonomy" id="43305"/>
    <lineage>
        <taxon>Bacteria</taxon>
        <taxon>Bacillati</taxon>
        <taxon>Bacillota</taxon>
        <taxon>Clostridia</taxon>
        <taxon>Lachnospirales</taxon>
        <taxon>Lachnospiraceae</taxon>
        <taxon>Butyrivibrio</taxon>
    </lineage>
</organism>
<feature type="transmembrane region" description="Helical" evidence="1">
    <location>
        <begin position="49"/>
        <end position="71"/>
    </location>
</feature>
<proteinExistence type="predicted"/>
<feature type="transmembrane region" description="Helical" evidence="1">
    <location>
        <begin position="77"/>
        <end position="98"/>
    </location>
</feature>
<evidence type="ECO:0000313" key="3">
    <source>
        <dbReference type="Proteomes" id="UP000182624"/>
    </source>
</evidence>
<keyword evidence="1" id="KW-0472">Membrane</keyword>
<dbReference type="AlphaFoldDB" id="A0A1I5WY47"/>
<evidence type="ECO:0008006" key="4">
    <source>
        <dbReference type="Google" id="ProtNLM"/>
    </source>
</evidence>
<keyword evidence="1" id="KW-0812">Transmembrane</keyword>
<dbReference type="Proteomes" id="UP000182624">
    <property type="component" value="Unassembled WGS sequence"/>
</dbReference>
<dbReference type="OrthoDB" id="2164897at2"/>
<keyword evidence="1" id="KW-1133">Transmembrane helix</keyword>
<evidence type="ECO:0000313" key="2">
    <source>
        <dbReference type="EMBL" id="SFQ24541.1"/>
    </source>
</evidence>
<feature type="transmembrane region" description="Helical" evidence="1">
    <location>
        <begin position="132"/>
        <end position="153"/>
    </location>
</feature>
<dbReference type="EMBL" id="FOXO01000026">
    <property type="protein sequence ID" value="SFQ24541.1"/>
    <property type="molecule type" value="Genomic_DNA"/>
</dbReference>
<sequence length="221" mass="25075">MQMCPKCKVNIRGNKSCCPLCQGKLKNVEGEISPSFPTIRRKKISNITFLKVCTFLFVASEIVFATINIMTENKFSFISPVMLGILAGWITIITTMYLRNNLIKVITWEVIVAIVVDIYVDIHTGFHGWSFAWMIPLTLIGLAIATIITALVLKLRLDEYILYLVLDLVMVLLQIVFIKNGMNKVPWPAVSSVMIYLILFAGVIIFRFNDLKNASEKMFNM</sequence>
<dbReference type="Pfam" id="PF19845">
    <property type="entry name" value="DUF6320"/>
    <property type="match status" value="1"/>
</dbReference>
<gene>
    <name evidence="2" type="ORF">SAMN04487928_12630</name>
</gene>
<dbReference type="InterPro" id="IPR046283">
    <property type="entry name" value="DUF6320"/>
</dbReference>
<reference evidence="3" key="1">
    <citation type="submission" date="2016-10" db="EMBL/GenBank/DDBJ databases">
        <authorList>
            <person name="Varghese N."/>
            <person name="Submissions S."/>
        </authorList>
    </citation>
    <scope>NUCLEOTIDE SEQUENCE [LARGE SCALE GENOMIC DNA]</scope>
    <source>
        <strain evidence="3">P18</strain>
    </source>
</reference>
<keyword evidence="3" id="KW-1185">Reference proteome</keyword>
<protein>
    <recommendedName>
        <fullName evidence="4">Zinc ribbon domain-containing protein</fullName>
    </recommendedName>
</protein>
<feature type="transmembrane region" description="Helical" evidence="1">
    <location>
        <begin position="160"/>
        <end position="177"/>
    </location>
</feature>
<accession>A0A1I5WY47</accession>
<feature type="transmembrane region" description="Helical" evidence="1">
    <location>
        <begin position="105"/>
        <end position="126"/>
    </location>
</feature>
<feature type="transmembrane region" description="Helical" evidence="1">
    <location>
        <begin position="189"/>
        <end position="208"/>
    </location>
</feature>